<dbReference type="InterPro" id="IPR036900">
    <property type="entry name" value="A-D-PHexomutase_C_sf"/>
</dbReference>
<dbReference type="Gene3D" id="3.40.120.10">
    <property type="entry name" value="Alpha-D-Glucose-1,6-Bisphosphate, subunit A, domain 3"/>
    <property type="match status" value="3"/>
</dbReference>
<proteinExistence type="inferred from homology"/>
<evidence type="ECO:0000256" key="7">
    <source>
        <dbReference type="ARBA" id="ARBA00066330"/>
    </source>
</evidence>
<dbReference type="InterPro" id="IPR005841">
    <property type="entry name" value="Alpha-D-phosphohexomutase_SF"/>
</dbReference>
<dbReference type="STRING" id="270498.CHK_2245"/>
<keyword evidence="15" id="KW-1185">Reference proteome</keyword>
<feature type="modified residue" description="Phosphoserine" evidence="9">
    <location>
        <position position="100"/>
    </location>
</feature>
<keyword evidence="3 9" id="KW-0479">Metal-binding</keyword>
<dbReference type="PATRIC" id="fig|270498.16.peg.1995"/>
<feature type="binding site" evidence="9">
    <location>
        <position position="242"/>
    </location>
    <ligand>
        <name>Mg(2+)</name>
        <dbReference type="ChEBI" id="CHEBI:18420"/>
    </ligand>
</feature>
<dbReference type="SUPFAM" id="SSF53738">
    <property type="entry name" value="Phosphoglucomutase, first 3 domains"/>
    <property type="match status" value="3"/>
</dbReference>
<dbReference type="Pfam" id="PF02880">
    <property type="entry name" value="PGM_PMM_III"/>
    <property type="match status" value="1"/>
</dbReference>
<evidence type="ECO:0000256" key="3">
    <source>
        <dbReference type="ARBA" id="ARBA00022723"/>
    </source>
</evidence>
<evidence type="ECO:0000259" key="10">
    <source>
        <dbReference type="Pfam" id="PF00408"/>
    </source>
</evidence>
<dbReference type="EMBL" id="LAYJ01000112">
    <property type="protein sequence ID" value="KKI50182.1"/>
    <property type="molecule type" value="Genomic_DNA"/>
</dbReference>
<feature type="active site" description="Phosphoserine intermediate" evidence="9">
    <location>
        <position position="100"/>
    </location>
</feature>
<sequence>MARLFGTDGVRGIANGKLNADLAYQMGRAGAYCLTNAVHKAKILIGRDTRISGDMLESALVAGVCSAGAEAVVAGVIPTPAVAYLTKHLGCDAGAMISASHNPVEYNGIKFFSMDGFKLADSIEDRIEALIATGGQEIPAPSGMEIGRRVRHKNAQREYVDHIESLAKMPLDGLMIVLDCANGASSAVAPELFKRLGAKVHACYHMPDGTNINENCGSTHPESLATQVREMGADVGLAFDGDTDRLIAVDENGAILNGDQVMTICAIDLKNEGKLAHDTVVATVMSNMGMELALKREGIRLLRSDVGDRYVLEKMRQEGCNFGGEQSGHVIFLDESTTGDGILSGLHLVSVMKKRGMKLSQLARVISILPQVLVNARVSESKKHFYAEDEQICREIDLLEQRMAGTGRVLIRTSGTEPLVRVMIEGEDSGQITEHAVRLASLIEQQLG</sequence>
<evidence type="ECO:0000259" key="12">
    <source>
        <dbReference type="Pfam" id="PF02879"/>
    </source>
</evidence>
<evidence type="ECO:0000259" key="13">
    <source>
        <dbReference type="Pfam" id="PF02880"/>
    </source>
</evidence>
<dbReference type="InterPro" id="IPR050060">
    <property type="entry name" value="Phosphoglucosamine_mutase"/>
</dbReference>
<comment type="caution">
    <text evidence="14">The sequence shown here is derived from an EMBL/GenBank/DDBJ whole genome shotgun (WGS) entry which is preliminary data.</text>
</comment>
<dbReference type="Pfam" id="PF02878">
    <property type="entry name" value="PGM_PMM_I"/>
    <property type="match status" value="1"/>
</dbReference>
<dbReference type="FunFam" id="3.40.120.10:FF:000002">
    <property type="entry name" value="Phosphoglucosamine mutase"/>
    <property type="match status" value="1"/>
</dbReference>
<evidence type="ECO:0000256" key="5">
    <source>
        <dbReference type="ARBA" id="ARBA00023235"/>
    </source>
</evidence>
<keyword evidence="2 9" id="KW-0597">Phosphoprotein</keyword>
<dbReference type="Gene3D" id="3.30.310.50">
    <property type="entry name" value="Alpha-D-phosphohexomutase, C-terminal domain"/>
    <property type="match status" value="1"/>
</dbReference>
<dbReference type="HAMAP" id="MF_01554_B">
    <property type="entry name" value="GlmM_B"/>
    <property type="match status" value="1"/>
</dbReference>
<feature type="domain" description="Alpha-D-phosphohexomutase alpha/beta/alpha" evidence="13">
    <location>
        <begin position="257"/>
        <end position="363"/>
    </location>
</feature>
<dbReference type="SUPFAM" id="SSF55957">
    <property type="entry name" value="Phosphoglucomutase, C-terminal domain"/>
    <property type="match status" value="1"/>
</dbReference>
<evidence type="ECO:0000313" key="15">
    <source>
        <dbReference type="Proteomes" id="UP000034076"/>
    </source>
</evidence>
<dbReference type="FunFam" id="3.40.120.10:FF:000001">
    <property type="entry name" value="Phosphoglucosamine mutase"/>
    <property type="match status" value="1"/>
</dbReference>
<evidence type="ECO:0000259" key="11">
    <source>
        <dbReference type="Pfam" id="PF02878"/>
    </source>
</evidence>
<dbReference type="GO" id="GO:0000287">
    <property type="term" value="F:magnesium ion binding"/>
    <property type="evidence" value="ECO:0007669"/>
    <property type="project" value="UniProtKB-UniRule"/>
</dbReference>
<comment type="function">
    <text evidence="9">Catalyzes the conversion of glucosamine-6-phosphate to glucosamine-1-phosphate.</text>
</comment>
<gene>
    <name evidence="9" type="primary">glmM</name>
    <name evidence="14" type="ORF">CHK_2245</name>
</gene>
<evidence type="ECO:0000313" key="14">
    <source>
        <dbReference type="EMBL" id="KKI50182.1"/>
    </source>
</evidence>
<evidence type="ECO:0000256" key="6">
    <source>
        <dbReference type="ARBA" id="ARBA00050364"/>
    </source>
</evidence>
<comment type="cofactor">
    <cofactor evidence="9">
        <name>Mg(2+)</name>
        <dbReference type="ChEBI" id="CHEBI:18420"/>
    </cofactor>
    <text evidence="9">Binds 1 Mg(2+) ion per subunit.</text>
</comment>
<dbReference type="GO" id="GO:0005975">
    <property type="term" value="P:carbohydrate metabolic process"/>
    <property type="evidence" value="ECO:0007669"/>
    <property type="project" value="InterPro"/>
</dbReference>
<keyword evidence="5 9" id="KW-0413">Isomerase</keyword>
<dbReference type="OrthoDB" id="9806956at2"/>
<dbReference type="FunFam" id="3.30.310.50:FF:000001">
    <property type="entry name" value="Phosphoglucosamine mutase"/>
    <property type="match status" value="1"/>
</dbReference>
<dbReference type="Proteomes" id="UP000034076">
    <property type="component" value="Unassembled WGS sequence"/>
</dbReference>
<evidence type="ECO:0000256" key="2">
    <source>
        <dbReference type="ARBA" id="ARBA00022553"/>
    </source>
</evidence>
<feature type="binding site" evidence="9">
    <location>
        <position position="240"/>
    </location>
    <ligand>
        <name>Mg(2+)</name>
        <dbReference type="ChEBI" id="CHEBI:18420"/>
    </ligand>
</feature>
<evidence type="ECO:0000256" key="9">
    <source>
        <dbReference type="HAMAP-Rule" id="MF_01554"/>
    </source>
</evidence>
<dbReference type="EC" id="5.4.2.10" evidence="7 9"/>
<dbReference type="PANTHER" id="PTHR42946">
    <property type="entry name" value="PHOSPHOHEXOSE MUTASE"/>
    <property type="match status" value="1"/>
</dbReference>
<dbReference type="NCBIfam" id="NF008139">
    <property type="entry name" value="PRK10887.1"/>
    <property type="match status" value="1"/>
</dbReference>
<comment type="PTM">
    <text evidence="9">Activated by phosphorylation.</text>
</comment>
<organism evidence="14 15">
    <name type="scientific">Christensenella hongkongensis</name>
    <dbReference type="NCBI Taxonomy" id="270498"/>
    <lineage>
        <taxon>Bacteria</taxon>
        <taxon>Bacillati</taxon>
        <taxon>Bacillota</taxon>
        <taxon>Clostridia</taxon>
        <taxon>Christensenellales</taxon>
        <taxon>Christensenellaceae</taxon>
        <taxon>Christensenella</taxon>
    </lineage>
</organism>
<dbReference type="Pfam" id="PF02879">
    <property type="entry name" value="PGM_PMM_II"/>
    <property type="match status" value="1"/>
</dbReference>
<dbReference type="InterPro" id="IPR006352">
    <property type="entry name" value="GlmM_bact"/>
</dbReference>
<accession>A0A0M2NIC1</accession>
<evidence type="ECO:0000256" key="1">
    <source>
        <dbReference type="ARBA" id="ARBA00010231"/>
    </source>
</evidence>
<dbReference type="InterPro" id="IPR005845">
    <property type="entry name" value="A-D-PHexomutase_a/b/a-II"/>
</dbReference>
<dbReference type="PANTHER" id="PTHR42946:SF1">
    <property type="entry name" value="PHOSPHOGLUCOMUTASE (ALPHA-D-GLUCOSE-1,6-BISPHOSPHATE-DEPENDENT)"/>
    <property type="match status" value="1"/>
</dbReference>
<dbReference type="RefSeq" id="WP_046444064.1">
    <property type="nucleotide sequence ID" value="NZ_LAYJ01000112.1"/>
</dbReference>
<name>A0A0M2NIC1_9FIRM</name>
<dbReference type="GO" id="GO:0006048">
    <property type="term" value="P:UDP-N-acetylglucosamine biosynthetic process"/>
    <property type="evidence" value="ECO:0007669"/>
    <property type="project" value="TreeGrafter"/>
</dbReference>
<dbReference type="InterPro" id="IPR005846">
    <property type="entry name" value="A-D-PHexomutase_a/b/a-III"/>
</dbReference>
<feature type="domain" description="Alpha-D-phosphohexomutase C-terminal" evidence="10">
    <location>
        <begin position="373"/>
        <end position="440"/>
    </location>
</feature>
<dbReference type="InterPro" id="IPR005844">
    <property type="entry name" value="A-D-PHexomutase_a/b/a-I"/>
</dbReference>
<dbReference type="InterPro" id="IPR016055">
    <property type="entry name" value="A-D-PHexomutase_a/b/a-I/II/III"/>
</dbReference>
<feature type="domain" description="Alpha-D-phosphohexomutase alpha/beta/alpha" evidence="11">
    <location>
        <begin position="3"/>
        <end position="134"/>
    </location>
</feature>
<evidence type="ECO:0000256" key="4">
    <source>
        <dbReference type="ARBA" id="ARBA00022842"/>
    </source>
</evidence>
<protein>
    <recommendedName>
        <fullName evidence="8 9">Phosphoglucosamine mutase</fullName>
        <ecNumber evidence="7 9">5.4.2.10</ecNumber>
    </recommendedName>
</protein>
<reference evidence="14 15" key="1">
    <citation type="submission" date="2015-04" db="EMBL/GenBank/DDBJ databases">
        <title>Draft genome sequence of bacteremic isolate Catabacter hongkongensis type strain HKU16T.</title>
        <authorList>
            <person name="Lau S.K."/>
            <person name="Teng J.L."/>
            <person name="Huang Y."/>
            <person name="Curreem S.O."/>
            <person name="Tsui S.K."/>
            <person name="Woo P.C."/>
        </authorList>
    </citation>
    <scope>NUCLEOTIDE SEQUENCE [LARGE SCALE GENOMIC DNA]</scope>
    <source>
        <strain evidence="14 15">HKU16</strain>
    </source>
</reference>
<dbReference type="CDD" id="cd05802">
    <property type="entry name" value="GlmM"/>
    <property type="match status" value="1"/>
</dbReference>
<dbReference type="InterPro" id="IPR005843">
    <property type="entry name" value="A-D-PHexomutase_C"/>
</dbReference>
<feature type="domain" description="Alpha-D-phosphohexomutase alpha/beta/alpha" evidence="12">
    <location>
        <begin position="158"/>
        <end position="253"/>
    </location>
</feature>
<comment type="catalytic activity">
    <reaction evidence="6 9">
        <text>alpha-D-glucosamine 1-phosphate = D-glucosamine 6-phosphate</text>
        <dbReference type="Rhea" id="RHEA:23424"/>
        <dbReference type="ChEBI" id="CHEBI:58516"/>
        <dbReference type="ChEBI" id="CHEBI:58725"/>
        <dbReference type="EC" id="5.4.2.10"/>
    </reaction>
</comment>
<dbReference type="GO" id="GO:0005829">
    <property type="term" value="C:cytosol"/>
    <property type="evidence" value="ECO:0007669"/>
    <property type="project" value="TreeGrafter"/>
</dbReference>
<dbReference type="GO" id="GO:0004615">
    <property type="term" value="F:phosphomannomutase activity"/>
    <property type="evidence" value="ECO:0007669"/>
    <property type="project" value="TreeGrafter"/>
</dbReference>
<dbReference type="GO" id="GO:0008966">
    <property type="term" value="F:phosphoglucosamine mutase activity"/>
    <property type="evidence" value="ECO:0007669"/>
    <property type="project" value="UniProtKB-UniRule"/>
</dbReference>
<feature type="binding site" description="via phosphate group" evidence="9">
    <location>
        <position position="100"/>
    </location>
    <ligand>
        <name>Mg(2+)</name>
        <dbReference type="ChEBI" id="CHEBI:18420"/>
    </ligand>
</feature>
<dbReference type="NCBIfam" id="TIGR01455">
    <property type="entry name" value="glmM"/>
    <property type="match status" value="1"/>
</dbReference>
<evidence type="ECO:0000256" key="8">
    <source>
        <dbReference type="ARBA" id="ARBA00068193"/>
    </source>
</evidence>
<feature type="binding site" evidence="9">
    <location>
        <position position="244"/>
    </location>
    <ligand>
        <name>Mg(2+)</name>
        <dbReference type="ChEBI" id="CHEBI:18420"/>
    </ligand>
</feature>
<dbReference type="Pfam" id="PF00408">
    <property type="entry name" value="PGM_PMM_IV"/>
    <property type="match status" value="1"/>
</dbReference>
<dbReference type="GO" id="GO:0009252">
    <property type="term" value="P:peptidoglycan biosynthetic process"/>
    <property type="evidence" value="ECO:0007669"/>
    <property type="project" value="TreeGrafter"/>
</dbReference>
<keyword evidence="4 9" id="KW-0460">Magnesium</keyword>
<dbReference type="PRINTS" id="PR00509">
    <property type="entry name" value="PGMPMM"/>
</dbReference>
<comment type="similarity">
    <text evidence="1 9">Belongs to the phosphohexose mutase family.</text>
</comment>
<dbReference type="AlphaFoldDB" id="A0A0M2NIC1"/>